<evidence type="ECO:0000313" key="1">
    <source>
        <dbReference type="EMBL" id="KAJ7334028.1"/>
    </source>
</evidence>
<proteinExistence type="predicted"/>
<organism evidence="1 2">
    <name type="scientific">Mycena albidolilacea</name>
    <dbReference type="NCBI Taxonomy" id="1033008"/>
    <lineage>
        <taxon>Eukaryota</taxon>
        <taxon>Fungi</taxon>
        <taxon>Dikarya</taxon>
        <taxon>Basidiomycota</taxon>
        <taxon>Agaricomycotina</taxon>
        <taxon>Agaricomycetes</taxon>
        <taxon>Agaricomycetidae</taxon>
        <taxon>Agaricales</taxon>
        <taxon>Marasmiineae</taxon>
        <taxon>Mycenaceae</taxon>
        <taxon>Mycena</taxon>
    </lineage>
</organism>
<dbReference type="AlphaFoldDB" id="A0AAD6ZQ59"/>
<evidence type="ECO:0008006" key="3">
    <source>
        <dbReference type="Google" id="ProtNLM"/>
    </source>
</evidence>
<keyword evidence="2" id="KW-1185">Reference proteome</keyword>
<comment type="caution">
    <text evidence="1">The sequence shown here is derived from an EMBL/GenBank/DDBJ whole genome shotgun (WGS) entry which is preliminary data.</text>
</comment>
<name>A0AAD6ZQ59_9AGAR</name>
<evidence type="ECO:0000313" key="2">
    <source>
        <dbReference type="Proteomes" id="UP001218218"/>
    </source>
</evidence>
<dbReference type="Proteomes" id="UP001218218">
    <property type="component" value="Unassembled WGS sequence"/>
</dbReference>
<protein>
    <recommendedName>
        <fullName evidence="3">F-box domain-containing protein</fullName>
    </recommendedName>
</protein>
<dbReference type="EMBL" id="JARIHO010000033">
    <property type="protein sequence ID" value="KAJ7334028.1"/>
    <property type="molecule type" value="Genomic_DNA"/>
</dbReference>
<gene>
    <name evidence="1" type="ORF">DFH08DRAFT_879950</name>
</gene>
<accession>A0AAD6ZQ59</accession>
<sequence>MSLIPRPPPAPTPPPQVVSLLVNNDAPDASEISIVEDYISSRERHFTLWKTSHIDSLPPDSSRFIEEHDNATRSLHELNRRGGPTIVVMQGPFDRMPPAIAQLIRERDRLDELIRKYRSILSPVRRLPVELISKILRLVPPRTFGPSPYEQEYPPWRLTRISSRWRACAVGDPSLWTKVSIHGDVLPRNFQHIFPLAMLRVQLALSKGAPLDIHFNWRYFDEADAHLLALMDIAIDHCCRWNRLVLEGDVNIPSYFSALSRIKSRLPRLRRLEAYLDINWFNLPRPGGVGINFFADAPALREVILAKPRLGSSNNAHRGSVGLSVPWEQVTKYRARLDVDAHLGILRRAQGLRECGLLFLNNLNIVHGEHIQLLALHRLHVEDSTFLDILTTPSVAELIVNGTVESVLPFLHRSTAQLTSLTLIDWEPSLKLLPILRSCPALTHLCIAVAPDIQKADVDVLVSVLQALEDADLCPGLTSVFWHDETEPKTMSGVYVDYQDALHALVKARRKGKLASLRVFLDSANWNDPRVQRFQSAQYEGFDVRVLGRFDTPSFLETVNPP</sequence>
<reference evidence="1" key="1">
    <citation type="submission" date="2023-03" db="EMBL/GenBank/DDBJ databases">
        <title>Massive genome expansion in bonnet fungi (Mycena s.s.) driven by repeated elements and novel gene families across ecological guilds.</title>
        <authorList>
            <consortium name="Lawrence Berkeley National Laboratory"/>
            <person name="Harder C.B."/>
            <person name="Miyauchi S."/>
            <person name="Viragh M."/>
            <person name="Kuo A."/>
            <person name="Thoen E."/>
            <person name="Andreopoulos B."/>
            <person name="Lu D."/>
            <person name="Skrede I."/>
            <person name="Drula E."/>
            <person name="Henrissat B."/>
            <person name="Morin E."/>
            <person name="Kohler A."/>
            <person name="Barry K."/>
            <person name="LaButti K."/>
            <person name="Morin E."/>
            <person name="Salamov A."/>
            <person name="Lipzen A."/>
            <person name="Mereny Z."/>
            <person name="Hegedus B."/>
            <person name="Baldrian P."/>
            <person name="Stursova M."/>
            <person name="Weitz H."/>
            <person name="Taylor A."/>
            <person name="Grigoriev I.V."/>
            <person name="Nagy L.G."/>
            <person name="Martin F."/>
            <person name="Kauserud H."/>
        </authorList>
    </citation>
    <scope>NUCLEOTIDE SEQUENCE</scope>
    <source>
        <strain evidence="1">CBHHK002</strain>
    </source>
</reference>